<evidence type="ECO:0000313" key="2">
    <source>
        <dbReference type="EMBL" id="TEB43648.1"/>
    </source>
</evidence>
<organism evidence="2 4">
    <name type="scientific">Flavobacterium circumlabens</name>
    <dbReference type="NCBI Taxonomy" id="2133765"/>
    <lineage>
        <taxon>Bacteria</taxon>
        <taxon>Pseudomonadati</taxon>
        <taxon>Bacteroidota</taxon>
        <taxon>Flavobacteriia</taxon>
        <taxon>Flavobacteriales</taxon>
        <taxon>Flavobacteriaceae</taxon>
        <taxon>Flavobacterium</taxon>
    </lineage>
</organism>
<evidence type="ECO:0000313" key="3">
    <source>
        <dbReference type="Proteomes" id="UP000295270"/>
    </source>
</evidence>
<proteinExistence type="predicted"/>
<sequence length="86" mass="10438">MTNTELIAFYDNIDKITSFNRIKTVYDLTNNLDIYLLRFLRKDFFSYNMNKVRKEMECSEEENINDIDLWFTDVLLYMDILDKVST</sequence>
<reference evidence="1 3" key="1">
    <citation type="journal article" date="2015" name="Stand. Genomic Sci.">
        <title>Genomic Encyclopedia of Bacterial and Archaeal Type Strains, Phase III: the genomes of soil and plant-associated and newly described type strains.</title>
        <authorList>
            <person name="Whitman W.B."/>
            <person name="Woyke T."/>
            <person name="Klenk H.P."/>
            <person name="Zhou Y."/>
            <person name="Lilburn T.G."/>
            <person name="Beck B.J."/>
            <person name="De Vos P."/>
            <person name="Vandamme P."/>
            <person name="Eisen J.A."/>
            <person name="Garrity G."/>
            <person name="Hugenholtz P."/>
            <person name="Kyrpides N.C."/>
        </authorList>
    </citation>
    <scope>NUCLEOTIDE SEQUENCE [LARGE SCALE GENOMIC DNA]</scope>
    <source>
        <strain evidence="1 3">P5626</strain>
    </source>
</reference>
<comment type="caution">
    <text evidence="2">The sequence shown here is derived from an EMBL/GenBank/DDBJ whole genome shotgun (WGS) entry which is preliminary data.</text>
</comment>
<dbReference type="Proteomes" id="UP000295270">
    <property type="component" value="Unassembled WGS sequence"/>
</dbReference>
<dbReference type="Proteomes" id="UP000298340">
    <property type="component" value="Unassembled WGS sequence"/>
</dbReference>
<dbReference type="EMBL" id="QWDN01000005">
    <property type="protein sequence ID" value="TEB43648.1"/>
    <property type="molecule type" value="Genomic_DNA"/>
</dbReference>
<gene>
    <name evidence="2" type="ORF">D0809_16015</name>
    <name evidence="1" type="ORF">EV142_105427</name>
</gene>
<reference evidence="2 4" key="2">
    <citation type="journal article" date="2018" name="Syst. Appl. Microbiol.">
        <title>Flavobacterium circumlabens sp. nov. and Flavobacterium cupreum sp. nov., two psychrotrophic species isolated from Antarctic environmental samples.</title>
        <authorList>
            <person name="Kralova S."/>
            <person name="Busse H.J."/>
            <person name="Svec P."/>
            <person name="Maslanova I."/>
            <person name="Stankova E."/>
            <person name="Bartak M."/>
            <person name="Sedlacek I."/>
        </authorList>
    </citation>
    <scope>NUCLEOTIDE SEQUENCE [LARGE SCALE GENOMIC DNA]</scope>
    <source>
        <strain evidence="2 4">CCM 8828</strain>
    </source>
</reference>
<keyword evidence="3" id="KW-1185">Reference proteome</keyword>
<evidence type="ECO:0000313" key="1">
    <source>
        <dbReference type="EMBL" id="TCN56641.1"/>
    </source>
</evidence>
<dbReference type="EMBL" id="SLWA01000005">
    <property type="protein sequence ID" value="TCN56641.1"/>
    <property type="molecule type" value="Genomic_DNA"/>
</dbReference>
<dbReference type="AlphaFoldDB" id="A0A4Y7UCB4"/>
<evidence type="ECO:0000313" key="4">
    <source>
        <dbReference type="Proteomes" id="UP000298340"/>
    </source>
</evidence>
<reference evidence="1" key="3">
    <citation type="submission" date="2019-03" db="EMBL/GenBank/DDBJ databases">
        <authorList>
            <person name="Whitman W."/>
            <person name="Huntemann M."/>
            <person name="Clum A."/>
            <person name="Pillay M."/>
            <person name="Palaniappan K."/>
            <person name="Varghese N."/>
            <person name="Mikhailova N."/>
            <person name="Stamatis D."/>
            <person name="Reddy T."/>
            <person name="Daum C."/>
            <person name="Shapiro N."/>
            <person name="Ivanova N."/>
            <person name="Kyrpides N."/>
            <person name="Woyke T."/>
        </authorList>
    </citation>
    <scope>NUCLEOTIDE SEQUENCE</scope>
    <source>
        <strain evidence="1">P5626</strain>
    </source>
</reference>
<name>A0A4Y7UCB4_9FLAO</name>
<accession>A0A4Y7UCB4</accession>
<protein>
    <submittedName>
        <fullName evidence="2">Uncharacterized protein</fullName>
    </submittedName>
</protein>